<sequence>VLWTWVALMIFALFQYIKISDCLGFYCLICFFNISVQCKELFIRVFKVSFHSGDKGQNTKRMSLEQGNEDAARAGAALLWSQAERAGLGQPGQEKGRPESSSSA</sequence>
<proteinExistence type="predicted"/>
<organism evidence="1 2">
    <name type="scientific">Melopsittacus undulatus</name>
    <name type="common">Budgerigar</name>
    <name type="synonym">Psittacus undulatus</name>
    <dbReference type="NCBI Taxonomy" id="13146"/>
    <lineage>
        <taxon>Eukaryota</taxon>
        <taxon>Metazoa</taxon>
        <taxon>Chordata</taxon>
        <taxon>Craniata</taxon>
        <taxon>Vertebrata</taxon>
        <taxon>Euteleostomi</taxon>
        <taxon>Archelosauria</taxon>
        <taxon>Archosauria</taxon>
        <taxon>Dinosauria</taxon>
        <taxon>Saurischia</taxon>
        <taxon>Theropoda</taxon>
        <taxon>Coelurosauria</taxon>
        <taxon>Aves</taxon>
        <taxon>Neognathae</taxon>
        <taxon>Neoaves</taxon>
        <taxon>Telluraves</taxon>
        <taxon>Australaves</taxon>
        <taxon>Psittaciformes</taxon>
        <taxon>Psittaculidae</taxon>
        <taxon>Melopsittacus</taxon>
    </lineage>
</organism>
<evidence type="ECO:0000313" key="1">
    <source>
        <dbReference type="Ensembl" id="ENSMUNP00000025132.1"/>
    </source>
</evidence>
<reference evidence="1" key="3">
    <citation type="submission" date="2025-09" db="UniProtKB">
        <authorList>
            <consortium name="Ensembl"/>
        </authorList>
    </citation>
    <scope>IDENTIFICATION</scope>
</reference>
<evidence type="ECO:0000313" key="2">
    <source>
        <dbReference type="Proteomes" id="UP000694405"/>
    </source>
</evidence>
<dbReference type="Ensembl" id="ENSMUNT00000027559.1">
    <property type="protein sequence ID" value="ENSMUNP00000025132.1"/>
    <property type="gene ID" value="ENSMUNG00000019521.1"/>
</dbReference>
<dbReference type="Proteomes" id="UP000694405">
    <property type="component" value="Chromosome 18"/>
</dbReference>
<dbReference type="AlphaFoldDB" id="A0A8V5GWY8"/>
<keyword evidence="2" id="KW-1185">Reference proteome</keyword>
<accession>A0A8V5GWY8</accession>
<protein>
    <submittedName>
        <fullName evidence="1">Uncharacterized protein</fullName>
    </submittedName>
</protein>
<name>A0A8V5GWY8_MELUD</name>
<reference evidence="1" key="2">
    <citation type="submission" date="2025-08" db="UniProtKB">
        <authorList>
            <consortium name="Ensembl"/>
        </authorList>
    </citation>
    <scope>IDENTIFICATION</scope>
</reference>
<reference evidence="1" key="1">
    <citation type="submission" date="2020-03" db="EMBL/GenBank/DDBJ databases">
        <title>Melopsittacus undulatus (budgerigar) genome, bMelUnd1, maternal haplotype with Z.</title>
        <authorList>
            <person name="Gedman G."/>
            <person name="Mountcastle J."/>
            <person name="Haase B."/>
            <person name="Formenti G."/>
            <person name="Wright T."/>
            <person name="Apodaca J."/>
            <person name="Pelan S."/>
            <person name="Chow W."/>
            <person name="Rhie A."/>
            <person name="Howe K."/>
            <person name="Fedrigo O."/>
            <person name="Jarvis E.D."/>
        </authorList>
    </citation>
    <scope>NUCLEOTIDE SEQUENCE [LARGE SCALE GENOMIC DNA]</scope>
</reference>